<dbReference type="InterPro" id="IPR006703">
    <property type="entry name" value="G_AIG1"/>
</dbReference>
<dbReference type="Proteomes" id="UP000507470">
    <property type="component" value="Unassembled WGS sequence"/>
</dbReference>
<dbReference type="PANTHER" id="PTHR10903:SF184">
    <property type="entry name" value="GTP-BINDING PROTEIN A"/>
    <property type="match status" value="1"/>
</dbReference>
<evidence type="ECO:0000256" key="1">
    <source>
        <dbReference type="ARBA" id="ARBA00008535"/>
    </source>
</evidence>
<name>A0A6J8AJB5_MYTCO</name>
<sequence>MYGAQVVLGPLEAVKAKQKSKFAIETELRIALVGKTGVGKSATANTLCGEEFFESGVQAVSLTQICQQKKARILGRDVLIIDTPGIFDTETDPTGVENEIKRCVHIGAPGLHAVLYVMEIGRFRDEDTDAIRAFLRFFEGEMKDRVIVVFTHGDKLQKKGIKLEDHLQKSPMGLQNFLEDCQNRVILFNNEFDKEESYEQINGLLTMIEALKRSNELAYYSDALFMKAEERIQVREREIELKIQQEFMEKQAEFEKTIKMQLEDQMRKEREKELKEMKKEYEKKLEKVRDDIRKQISDKDSTCTIL</sequence>
<gene>
    <name evidence="6" type="ORF">MCOR_8169</name>
</gene>
<dbReference type="PANTHER" id="PTHR10903">
    <property type="entry name" value="GTPASE, IMAP FAMILY MEMBER-RELATED"/>
    <property type="match status" value="1"/>
</dbReference>
<comment type="similarity">
    <text evidence="1">Belongs to the TRAFAC class TrmE-Era-EngA-EngB-Septin-like GTPase superfamily. AIG1/Toc34/Toc159-like paraseptin GTPase family. IAN subfamily.</text>
</comment>
<evidence type="ECO:0000313" key="6">
    <source>
        <dbReference type="EMBL" id="CAC5368693.1"/>
    </source>
</evidence>
<reference evidence="6 7" key="1">
    <citation type="submission" date="2020-06" db="EMBL/GenBank/DDBJ databases">
        <authorList>
            <person name="Li R."/>
            <person name="Bekaert M."/>
        </authorList>
    </citation>
    <scope>NUCLEOTIDE SEQUENCE [LARGE SCALE GENOMIC DNA]</scope>
    <source>
        <strain evidence="7">wild</strain>
    </source>
</reference>
<dbReference type="OrthoDB" id="5985928at2759"/>
<dbReference type="EMBL" id="CACVKT020001498">
    <property type="protein sequence ID" value="CAC5368693.1"/>
    <property type="molecule type" value="Genomic_DNA"/>
</dbReference>
<dbReference type="InterPro" id="IPR045058">
    <property type="entry name" value="GIMA/IAN/Toc"/>
</dbReference>
<dbReference type="AlphaFoldDB" id="A0A6J8AJB5"/>
<proteinExistence type="inferred from homology"/>
<dbReference type="PROSITE" id="PS51720">
    <property type="entry name" value="G_AIG1"/>
    <property type="match status" value="1"/>
</dbReference>
<dbReference type="Pfam" id="PF04548">
    <property type="entry name" value="AIG1"/>
    <property type="match status" value="1"/>
</dbReference>
<evidence type="ECO:0000256" key="2">
    <source>
        <dbReference type="ARBA" id="ARBA00022741"/>
    </source>
</evidence>
<evidence type="ECO:0000313" key="7">
    <source>
        <dbReference type="Proteomes" id="UP000507470"/>
    </source>
</evidence>
<dbReference type="Gene3D" id="3.40.50.300">
    <property type="entry name" value="P-loop containing nucleotide triphosphate hydrolases"/>
    <property type="match status" value="1"/>
</dbReference>
<organism evidence="6 7">
    <name type="scientific">Mytilus coruscus</name>
    <name type="common">Sea mussel</name>
    <dbReference type="NCBI Taxonomy" id="42192"/>
    <lineage>
        <taxon>Eukaryota</taxon>
        <taxon>Metazoa</taxon>
        <taxon>Spiralia</taxon>
        <taxon>Lophotrochozoa</taxon>
        <taxon>Mollusca</taxon>
        <taxon>Bivalvia</taxon>
        <taxon>Autobranchia</taxon>
        <taxon>Pteriomorphia</taxon>
        <taxon>Mytilida</taxon>
        <taxon>Mytiloidea</taxon>
        <taxon>Mytilidae</taxon>
        <taxon>Mytilinae</taxon>
        <taxon>Mytilus</taxon>
    </lineage>
</organism>
<evidence type="ECO:0000259" key="5">
    <source>
        <dbReference type="PROSITE" id="PS51720"/>
    </source>
</evidence>
<keyword evidence="7" id="KW-1185">Reference proteome</keyword>
<dbReference type="SUPFAM" id="SSF52540">
    <property type="entry name" value="P-loop containing nucleoside triphosphate hydrolases"/>
    <property type="match status" value="1"/>
</dbReference>
<feature type="domain" description="AIG1-type G" evidence="5">
    <location>
        <begin position="25"/>
        <end position="229"/>
    </location>
</feature>
<keyword evidence="3" id="KW-0342">GTP-binding</keyword>
<evidence type="ECO:0000256" key="4">
    <source>
        <dbReference type="SAM" id="Coils"/>
    </source>
</evidence>
<evidence type="ECO:0000256" key="3">
    <source>
        <dbReference type="ARBA" id="ARBA00023134"/>
    </source>
</evidence>
<accession>A0A6J8AJB5</accession>
<dbReference type="InterPro" id="IPR027417">
    <property type="entry name" value="P-loop_NTPase"/>
</dbReference>
<keyword evidence="4" id="KW-0175">Coiled coil</keyword>
<dbReference type="GO" id="GO:0005525">
    <property type="term" value="F:GTP binding"/>
    <property type="evidence" value="ECO:0007669"/>
    <property type="project" value="UniProtKB-KW"/>
</dbReference>
<feature type="coiled-coil region" evidence="4">
    <location>
        <begin position="252"/>
        <end position="298"/>
    </location>
</feature>
<protein>
    <recommendedName>
        <fullName evidence="5">AIG1-type G domain-containing protein</fullName>
    </recommendedName>
</protein>
<dbReference type="FunFam" id="3.40.50.300:FF:000366">
    <property type="entry name" value="GTPase, IMAP family member 2"/>
    <property type="match status" value="1"/>
</dbReference>
<keyword evidence="2" id="KW-0547">Nucleotide-binding</keyword>